<sequence length="487" mass="53911">MSDSPRVAIVHYHLKRGGVTRVIESTLRAFESLEAPPRCAVLAGEVPDDVSFGDVAYEVDGLGYSNVQSTTPSPSLLLERLLTVAKEALGAEPDIWHIHNHSLGKNSAMPGVVTLLAQRGSSVLLHMHDFAEDGRPANHLLNQEIADYRSALYPIAETIHYAVLNARDHAIFSATGIPSERLHLLANPVEVEPSPVSPDALDAIRSALGAEQLLLYPVRAVRRKNFGEMLYWSALADEGTVFANTLGPTNANYQSAYARWQSLSKSQQLPVHFGIGQSHDWSFEAIMQSASAILSTSIAEGFGLAFLEPWLFGKSIVGRDLPEITADFKASGIDLSGLYDCIPIPDHWVDLSQLRNRIEFELNKAYAAYGRRLPKDAIDHAMQGIRPAEGLIDFAGLEESQQELIIERIACFKEARQDLPRTELQICEPSNQADHIRTSYSFQSYAERVSNIYQSLLSVQTSSVDHLDQSLILDAFLQPERFRLLRT</sequence>
<dbReference type="Gene3D" id="3.40.50.2000">
    <property type="entry name" value="Glycogen Phosphorylase B"/>
    <property type="match status" value="2"/>
</dbReference>
<dbReference type="AlphaFoldDB" id="D5EIB5"/>
<evidence type="ECO:0008006" key="3">
    <source>
        <dbReference type="Google" id="ProtNLM"/>
    </source>
</evidence>
<dbReference type="KEGG" id="caa:Caka_1160"/>
<dbReference type="CAZy" id="GT4">
    <property type="family name" value="Glycosyltransferase Family 4"/>
</dbReference>
<dbReference type="STRING" id="583355.Caka_1160"/>
<dbReference type="Proteomes" id="UP000000925">
    <property type="component" value="Chromosome"/>
</dbReference>
<name>D5EIB5_CORAD</name>
<protein>
    <recommendedName>
        <fullName evidence="3">Glycosyltransferase subfamily 4-like N-terminal domain-containing protein</fullName>
    </recommendedName>
</protein>
<dbReference type="OrthoDB" id="9764674at2"/>
<dbReference type="eggNOG" id="COG0438">
    <property type="taxonomic scope" value="Bacteria"/>
</dbReference>
<dbReference type="SUPFAM" id="SSF53756">
    <property type="entry name" value="UDP-Glycosyltransferase/glycogen phosphorylase"/>
    <property type="match status" value="1"/>
</dbReference>
<dbReference type="HOGENOM" id="CLU_586268_0_0_0"/>
<keyword evidence="2" id="KW-1185">Reference proteome</keyword>
<accession>D5EIB5</accession>
<dbReference type="EMBL" id="CP001998">
    <property type="protein sequence ID" value="ADE54181.1"/>
    <property type="molecule type" value="Genomic_DNA"/>
</dbReference>
<proteinExistence type="predicted"/>
<reference evidence="1 2" key="1">
    <citation type="journal article" date="2010" name="Stand. Genomic Sci.">
        <title>Complete genome sequence of Coraliomargarita akajimensis type strain (04OKA010-24).</title>
        <authorList>
            <person name="Mavromatis K."/>
            <person name="Abt B."/>
            <person name="Brambilla E."/>
            <person name="Lapidus A."/>
            <person name="Copeland A."/>
            <person name="Deshpande S."/>
            <person name="Nolan M."/>
            <person name="Lucas S."/>
            <person name="Tice H."/>
            <person name="Cheng J.F."/>
            <person name="Han C."/>
            <person name="Detter J.C."/>
            <person name="Woyke T."/>
            <person name="Goodwin L."/>
            <person name="Pitluck S."/>
            <person name="Held B."/>
            <person name="Brettin T."/>
            <person name="Tapia R."/>
            <person name="Ivanova N."/>
            <person name="Mikhailova N."/>
            <person name="Pati A."/>
            <person name="Liolios K."/>
            <person name="Chen A."/>
            <person name="Palaniappan K."/>
            <person name="Land M."/>
            <person name="Hauser L."/>
            <person name="Chang Y.J."/>
            <person name="Jeffries C.D."/>
            <person name="Rohde M."/>
            <person name="Goker M."/>
            <person name="Bristow J."/>
            <person name="Eisen J.A."/>
            <person name="Markowitz V."/>
            <person name="Hugenholtz P."/>
            <person name="Klenk H.P."/>
            <person name="Kyrpides N.C."/>
        </authorList>
    </citation>
    <scope>NUCLEOTIDE SEQUENCE [LARGE SCALE GENOMIC DNA]</scope>
    <source>
        <strain evidence="2">DSM 45221 / IAM 15411 / JCM 23193 / KCTC 12865</strain>
    </source>
</reference>
<dbReference type="RefSeq" id="WP_013042903.1">
    <property type="nucleotide sequence ID" value="NC_014008.1"/>
</dbReference>
<evidence type="ECO:0000313" key="2">
    <source>
        <dbReference type="Proteomes" id="UP000000925"/>
    </source>
</evidence>
<evidence type="ECO:0000313" key="1">
    <source>
        <dbReference type="EMBL" id="ADE54181.1"/>
    </source>
</evidence>
<organism evidence="1 2">
    <name type="scientific">Coraliomargarita akajimensis (strain DSM 45221 / IAM 15411 / JCM 23193 / KCTC 12865 / 04OKA010-24)</name>
    <dbReference type="NCBI Taxonomy" id="583355"/>
    <lineage>
        <taxon>Bacteria</taxon>
        <taxon>Pseudomonadati</taxon>
        <taxon>Verrucomicrobiota</taxon>
        <taxon>Opitutia</taxon>
        <taxon>Puniceicoccales</taxon>
        <taxon>Coraliomargaritaceae</taxon>
        <taxon>Coraliomargarita</taxon>
    </lineage>
</organism>
<gene>
    <name evidence="1" type="ordered locus">Caka_1160</name>
</gene>